<dbReference type="GO" id="GO:0090307">
    <property type="term" value="P:mitotic spindle assembly"/>
    <property type="evidence" value="ECO:0007669"/>
    <property type="project" value="TreeGrafter"/>
</dbReference>
<evidence type="ECO:0000313" key="3">
    <source>
        <dbReference type="EMBL" id="KAG2384904.1"/>
    </source>
</evidence>
<feature type="region of interest" description="Disordered" evidence="1">
    <location>
        <begin position="191"/>
        <end position="214"/>
    </location>
</feature>
<accession>A0A8T0JWE1</accession>
<feature type="compositionally biased region" description="Polar residues" evidence="1">
    <location>
        <begin position="231"/>
        <end position="246"/>
    </location>
</feature>
<dbReference type="GO" id="GO:0005880">
    <property type="term" value="C:nuclear microtubule"/>
    <property type="evidence" value="ECO:0007669"/>
    <property type="project" value="TreeGrafter"/>
</dbReference>
<dbReference type="Proteomes" id="UP000743370">
    <property type="component" value="Unassembled WGS sequence"/>
</dbReference>
<feature type="compositionally biased region" description="Basic and acidic residues" evidence="1">
    <location>
        <begin position="395"/>
        <end position="409"/>
    </location>
</feature>
<proteinExistence type="predicted"/>
<dbReference type="InterPro" id="IPR027330">
    <property type="entry name" value="TPX2_central_dom"/>
</dbReference>
<evidence type="ECO:0000256" key="1">
    <source>
        <dbReference type="SAM" id="MobiDB-lite"/>
    </source>
</evidence>
<feature type="compositionally biased region" description="Low complexity" evidence="1">
    <location>
        <begin position="126"/>
        <end position="140"/>
    </location>
</feature>
<sequence>MDEDFGKIEVEYAPLCEGQEIDIEYEFDAPQFFAFTRQETAWDASEAEQWFEYATSYPPSLDEPLDEFNSRLNLQAVTYYAWRYAIDRCIEIESFLLKARSGNSDSITEKEQISDDEDNGTGIQYTSSGKTKPFSKSSSSKGKDLSFMKPTASHLAKQKNVLEVRSPESIRQKLEAGYLRKAARLKHQIRFTHKTKEVDQPASNSASKSNVTVAKEPNLMTALRAHRHTSKSSGESAGPTLSSSQESKARPLNKKILEGPAQTLSKTKTSRPTQCQEFHLRTSERAMQNTYNNVRSSLKCNSISNTETRNLRRSNSSSVGSAQEKCNKLRGSSDVKLSSKSERGVFRNIKVYPLEPNDQDSTNEPPTELFSKLTLASEVEQTAKSSPKKQTTSKGSKENRHGSFQDNERMKVVKEGMQRSCGKQYQRINEMGSLISKQTLLKLHQLVVFDSGNMILIENIVVVLVSVEHLVKIPQNDNLNDRKFSRSYKIKPNALMYVLYNIALDFEDSSKTQMKCGTVEA</sequence>
<dbReference type="EMBL" id="JABFOF010000008">
    <property type="protein sequence ID" value="KAG2384904.1"/>
    <property type="molecule type" value="Genomic_DNA"/>
</dbReference>
<dbReference type="GO" id="GO:0008017">
    <property type="term" value="F:microtubule binding"/>
    <property type="evidence" value="ECO:0007669"/>
    <property type="project" value="TreeGrafter"/>
</dbReference>
<dbReference type="AlphaFoldDB" id="A0A8T0JWE1"/>
<dbReference type="InterPro" id="IPR009675">
    <property type="entry name" value="TPX2_fam"/>
</dbReference>
<dbReference type="PANTHER" id="PTHR14326:SF55">
    <property type="entry name" value="CELL CYCLE REGULATED MICROTUBULE ASSOCIATED PROTEIN"/>
    <property type="match status" value="1"/>
</dbReference>
<dbReference type="PANTHER" id="PTHR14326">
    <property type="entry name" value="TARGETING PROTEIN FOR XKLP2"/>
    <property type="match status" value="1"/>
</dbReference>
<evidence type="ECO:0000313" key="4">
    <source>
        <dbReference type="Proteomes" id="UP000743370"/>
    </source>
</evidence>
<feature type="region of interest" description="Disordered" evidence="1">
    <location>
        <begin position="226"/>
        <end position="252"/>
    </location>
</feature>
<dbReference type="Pfam" id="PF12214">
    <property type="entry name" value="TPX2_importin"/>
    <property type="match status" value="1"/>
</dbReference>
<protein>
    <recommendedName>
        <fullName evidence="2">TPX2 central domain-containing protein</fullName>
    </recommendedName>
</protein>
<feature type="compositionally biased region" description="Polar residues" evidence="1">
    <location>
        <begin position="379"/>
        <end position="394"/>
    </location>
</feature>
<dbReference type="GO" id="GO:0060236">
    <property type="term" value="P:regulation of mitotic spindle organization"/>
    <property type="evidence" value="ECO:0007669"/>
    <property type="project" value="InterPro"/>
</dbReference>
<feature type="compositionally biased region" description="Polar residues" evidence="1">
    <location>
        <begin position="303"/>
        <end position="321"/>
    </location>
</feature>
<feature type="region of interest" description="Disordered" evidence="1">
    <location>
        <begin position="106"/>
        <end position="146"/>
    </location>
</feature>
<feature type="region of interest" description="Disordered" evidence="1">
    <location>
        <begin position="303"/>
        <end position="338"/>
    </location>
</feature>
<feature type="region of interest" description="Disordered" evidence="1">
    <location>
        <begin position="379"/>
        <end position="409"/>
    </location>
</feature>
<reference evidence="3 4" key="1">
    <citation type="submission" date="2020-05" db="EMBL/GenBank/DDBJ databases">
        <title>Vigna angularis (adzuki bean) Var. LongXiaoDou No. 4 denovo assembly.</title>
        <authorList>
            <person name="Xiang H."/>
        </authorList>
    </citation>
    <scope>NUCLEOTIDE SEQUENCE [LARGE SCALE GENOMIC DNA]</scope>
    <source>
        <tissue evidence="3">Leaf</tissue>
    </source>
</reference>
<feature type="domain" description="TPX2 central" evidence="2">
    <location>
        <begin position="210"/>
        <end position="356"/>
    </location>
</feature>
<name>A0A8T0JWE1_PHAAN</name>
<comment type="caution">
    <text evidence="3">The sequence shown here is derived from an EMBL/GenBank/DDBJ whole genome shotgun (WGS) entry which is preliminary data.</text>
</comment>
<evidence type="ECO:0000259" key="2">
    <source>
        <dbReference type="Pfam" id="PF12214"/>
    </source>
</evidence>
<organism evidence="3 4">
    <name type="scientific">Phaseolus angularis</name>
    <name type="common">Azuki bean</name>
    <name type="synonym">Vigna angularis</name>
    <dbReference type="NCBI Taxonomy" id="3914"/>
    <lineage>
        <taxon>Eukaryota</taxon>
        <taxon>Viridiplantae</taxon>
        <taxon>Streptophyta</taxon>
        <taxon>Embryophyta</taxon>
        <taxon>Tracheophyta</taxon>
        <taxon>Spermatophyta</taxon>
        <taxon>Magnoliopsida</taxon>
        <taxon>eudicotyledons</taxon>
        <taxon>Gunneridae</taxon>
        <taxon>Pentapetalae</taxon>
        <taxon>rosids</taxon>
        <taxon>fabids</taxon>
        <taxon>Fabales</taxon>
        <taxon>Fabaceae</taxon>
        <taxon>Papilionoideae</taxon>
        <taxon>50 kb inversion clade</taxon>
        <taxon>NPAAA clade</taxon>
        <taxon>indigoferoid/millettioid clade</taxon>
        <taxon>Phaseoleae</taxon>
        <taxon>Vigna</taxon>
    </lineage>
</organism>
<dbReference type="GO" id="GO:0030295">
    <property type="term" value="F:protein kinase activator activity"/>
    <property type="evidence" value="ECO:0007669"/>
    <property type="project" value="TreeGrafter"/>
</dbReference>
<dbReference type="GO" id="GO:0005819">
    <property type="term" value="C:spindle"/>
    <property type="evidence" value="ECO:0007669"/>
    <property type="project" value="InterPro"/>
</dbReference>
<feature type="compositionally biased region" description="Polar residues" evidence="1">
    <location>
        <begin position="201"/>
        <end position="212"/>
    </location>
</feature>
<gene>
    <name evidence="3" type="ORF">HKW66_Vig0119960</name>
</gene>
<feature type="compositionally biased region" description="Basic and acidic residues" evidence="1">
    <location>
        <begin position="325"/>
        <end position="338"/>
    </location>
</feature>